<name>A0A4W6ESD8_LATCA</name>
<evidence type="ECO:0000313" key="4">
    <source>
        <dbReference type="Ensembl" id="ENSLCAP00010041229.1"/>
    </source>
</evidence>
<reference evidence="5" key="1">
    <citation type="submission" date="2015-09" db="EMBL/GenBank/DDBJ databases">
        <authorList>
            <person name="Sai Rama Sridatta P."/>
        </authorList>
    </citation>
    <scope>NUCLEOTIDE SEQUENCE [LARGE SCALE GENOMIC DNA]</scope>
</reference>
<dbReference type="InterPro" id="IPR036028">
    <property type="entry name" value="SH3-like_dom_sf"/>
</dbReference>
<keyword evidence="5" id="KW-1185">Reference proteome</keyword>
<keyword evidence="1" id="KW-0728">SH3 domain</keyword>
<feature type="domain" description="SH3" evidence="3">
    <location>
        <begin position="44"/>
        <end position="66"/>
    </location>
</feature>
<evidence type="ECO:0000256" key="2">
    <source>
        <dbReference type="SAM" id="MobiDB-lite"/>
    </source>
</evidence>
<protein>
    <recommendedName>
        <fullName evidence="3">SH3 domain-containing protein</fullName>
    </recommendedName>
</protein>
<dbReference type="SUPFAM" id="SSF50044">
    <property type="entry name" value="SH3-domain"/>
    <property type="match status" value="1"/>
</dbReference>
<dbReference type="Pfam" id="PF00018">
    <property type="entry name" value="SH3_1"/>
    <property type="match status" value="1"/>
</dbReference>
<dbReference type="Ensembl" id="ENSLCAT00010042264.1">
    <property type="protein sequence ID" value="ENSLCAP00010041229.1"/>
    <property type="gene ID" value="ENSLCAG00010019344.1"/>
</dbReference>
<dbReference type="InterPro" id="IPR001452">
    <property type="entry name" value="SH3_domain"/>
</dbReference>
<dbReference type="AlphaFoldDB" id="A0A4W6ESD8"/>
<reference evidence="4" key="2">
    <citation type="submission" date="2025-08" db="UniProtKB">
        <authorList>
            <consortium name="Ensembl"/>
        </authorList>
    </citation>
    <scope>IDENTIFICATION</scope>
</reference>
<evidence type="ECO:0000313" key="5">
    <source>
        <dbReference type="Proteomes" id="UP000314980"/>
    </source>
</evidence>
<reference evidence="4" key="3">
    <citation type="submission" date="2025-09" db="UniProtKB">
        <authorList>
            <consortium name="Ensembl"/>
        </authorList>
    </citation>
    <scope>IDENTIFICATION</scope>
</reference>
<evidence type="ECO:0000256" key="1">
    <source>
        <dbReference type="ARBA" id="ARBA00022443"/>
    </source>
</evidence>
<feature type="region of interest" description="Disordered" evidence="2">
    <location>
        <begin position="1"/>
        <end position="31"/>
    </location>
</feature>
<proteinExistence type="predicted"/>
<organism evidence="4 5">
    <name type="scientific">Lates calcarifer</name>
    <name type="common">Barramundi</name>
    <name type="synonym">Holocentrus calcarifer</name>
    <dbReference type="NCBI Taxonomy" id="8187"/>
    <lineage>
        <taxon>Eukaryota</taxon>
        <taxon>Metazoa</taxon>
        <taxon>Chordata</taxon>
        <taxon>Craniata</taxon>
        <taxon>Vertebrata</taxon>
        <taxon>Euteleostomi</taxon>
        <taxon>Actinopterygii</taxon>
        <taxon>Neopterygii</taxon>
        <taxon>Teleostei</taxon>
        <taxon>Neoteleostei</taxon>
        <taxon>Acanthomorphata</taxon>
        <taxon>Carangaria</taxon>
        <taxon>Carangaria incertae sedis</taxon>
        <taxon>Centropomidae</taxon>
        <taxon>Lates</taxon>
    </lineage>
</organism>
<sequence>MEPAQVHRATAGVQGAERERQRHSPLTLNHHSDPEAEIFRLNMVAIYDYTADKEDELSFQEGAIIYSIMHYAD</sequence>
<dbReference type="InParanoid" id="A0A4W6ESD8"/>
<dbReference type="Proteomes" id="UP000314980">
    <property type="component" value="Unassembled WGS sequence"/>
</dbReference>
<dbReference type="Gene3D" id="2.30.30.40">
    <property type="entry name" value="SH3 Domains"/>
    <property type="match status" value="1"/>
</dbReference>
<accession>A0A4W6ESD8</accession>
<evidence type="ECO:0000259" key="3">
    <source>
        <dbReference type="Pfam" id="PF00018"/>
    </source>
</evidence>